<dbReference type="SMART" id="SM00220">
    <property type="entry name" value="S_TKc"/>
    <property type="match status" value="1"/>
</dbReference>
<name>A0ABU4KBY3_9ACTN</name>
<protein>
    <submittedName>
        <fullName evidence="5">Protein kinase</fullName>
    </submittedName>
</protein>
<comment type="caution">
    <text evidence="5">The sequence shown here is derived from an EMBL/GenBank/DDBJ whole genome shotgun (WGS) entry which is preliminary data.</text>
</comment>
<keyword evidence="3" id="KW-0812">Transmembrane</keyword>
<dbReference type="GO" id="GO:0016301">
    <property type="term" value="F:kinase activity"/>
    <property type="evidence" value="ECO:0007669"/>
    <property type="project" value="UniProtKB-KW"/>
</dbReference>
<dbReference type="CDD" id="cd14014">
    <property type="entry name" value="STKc_PknB_like"/>
    <property type="match status" value="1"/>
</dbReference>
<dbReference type="Proteomes" id="UP001278571">
    <property type="component" value="Unassembled WGS sequence"/>
</dbReference>
<dbReference type="PANTHER" id="PTHR24346:SF30">
    <property type="entry name" value="MATERNAL EMBRYONIC LEUCINE ZIPPER KINASE"/>
    <property type="match status" value="1"/>
</dbReference>
<dbReference type="Pfam" id="PF00069">
    <property type="entry name" value="Pkinase"/>
    <property type="match status" value="1"/>
</dbReference>
<proteinExistence type="predicted"/>
<dbReference type="InterPro" id="IPR011009">
    <property type="entry name" value="Kinase-like_dom_sf"/>
</dbReference>
<sequence>MTGPEPVVDVPEGYRVGVWEVREPLASGAFATVYAARRAHGHRARDGAVALPERAALKFLPTGTRTPRQLRYLEELARQEIELLSRLRSPRLIRLYEVLTVDDHRRPELDGVTVLVLEQAASSLEDLLARSPAPPEAQALLTQVCEGLHQLHEAGWVHGDLKAANILLMEDGSARLADFNTAAEMQGTHAYTHAFVTPDYTAPELLWPEVDERGTRIRPTADTWAFGVLAHLVLTGTHPLPGTTPQARSEAAIRYARGTEELRLSPELPDDWRDIIADCLGRTHEERVAHDSRALLRRVEQASGGGAARRPRRRARFARRHPVLTALAAAVLVSTAGLAGAVYAYVSDDDGAPVYRALDPASAFPTGPDGAVVYGYHRCPSDSVCFFSEHNGNGEMCSWKDADSDWLSGESTCAWARDHPVRSAFNNIADARELHDVEFFRGPDFSPTGKDRRRMAQRTGCNAVNSMGNLAGTYAPRSHRLVDSCSSRTVLWTILSVLS</sequence>
<evidence type="ECO:0000259" key="4">
    <source>
        <dbReference type="PROSITE" id="PS50011"/>
    </source>
</evidence>
<keyword evidence="2" id="KW-0067">ATP-binding</keyword>
<evidence type="ECO:0000313" key="5">
    <source>
        <dbReference type="EMBL" id="MDX2295284.1"/>
    </source>
</evidence>
<dbReference type="PROSITE" id="PS50011">
    <property type="entry name" value="PROTEIN_KINASE_DOM"/>
    <property type="match status" value="1"/>
</dbReference>
<keyword evidence="5" id="KW-0418">Kinase</keyword>
<reference evidence="5 6" key="1">
    <citation type="submission" date="2023-10" db="EMBL/GenBank/DDBJ databases">
        <authorList>
            <person name="Wang X.X."/>
        </authorList>
    </citation>
    <scope>NUCLEOTIDE SEQUENCE [LARGE SCALE GENOMIC DNA]</scope>
    <source>
        <strain evidence="5 6">NBRC 12816</strain>
    </source>
</reference>
<evidence type="ECO:0000313" key="6">
    <source>
        <dbReference type="Proteomes" id="UP001278571"/>
    </source>
</evidence>
<keyword evidence="5" id="KW-0808">Transferase</keyword>
<dbReference type="Pfam" id="PF03995">
    <property type="entry name" value="Inhibitor_I36"/>
    <property type="match status" value="1"/>
</dbReference>
<organism evidence="5 6">
    <name type="scientific">Streptomyces roseolus</name>
    <dbReference type="NCBI Taxonomy" id="67358"/>
    <lineage>
        <taxon>Bacteria</taxon>
        <taxon>Bacillati</taxon>
        <taxon>Actinomycetota</taxon>
        <taxon>Actinomycetes</taxon>
        <taxon>Kitasatosporales</taxon>
        <taxon>Streptomycetaceae</taxon>
        <taxon>Streptomyces</taxon>
    </lineage>
</organism>
<accession>A0ABU4KBY3</accession>
<dbReference type="RefSeq" id="WP_319011520.1">
    <property type="nucleotide sequence ID" value="NZ_JAWJZF010000441.1"/>
</dbReference>
<feature type="transmembrane region" description="Helical" evidence="3">
    <location>
        <begin position="323"/>
        <end position="346"/>
    </location>
</feature>
<dbReference type="Gene3D" id="1.10.510.10">
    <property type="entry name" value="Transferase(Phosphotransferase) domain 1"/>
    <property type="match status" value="1"/>
</dbReference>
<dbReference type="InterPro" id="IPR000719">
    <property type="entry name" value="Prot_kinase_dom"/>
</dbReference>
<dbReference type="EMBL" id="JAWJZF010000441">
    <property type="protein sequence ID" value="MDX2295284.1"/>
    <property type="molecule type" value="Genomic_DNA"/>
</dbReference>
<dbReference type="SUPFAM" id="SSF56112">
    <property type="entry name" value="Protein kinase-like (PK-like)"/>
    <property type="match status" value="1"/>
</dbReference>
<evidence type="ECO:0000256" key="2">
    <source>
        <dbReference type="ARBA" id="ARBA00022840"/>
    </source>
</evidence>
<evidence type="ECO:0000256" key="3">
    <source>
        <dbReference type="SAM" id="Phobius"/>
    </source>
</evidence>
<feature type="domain" description="Protein kinase" evidence="4">
    <location>
        <begin position="19"/>
        <end position="324"/>
    </location>
</feature>
<keyword evidence="1" id="KW-0547">Nucleotide-binding</keyword>
<keyword evidence="3" id="KW-1133">Transmembrane helix</keyword>
<keyword evidence="6" id="KW-1185">Reference proteome</keyword>
<keyword evidence="3" id="KW-0472">Membrane</keyword>
<evidence type="ECO:0000256" key="1">
    <source>
        <dbReference type="ARBA" id="ARBA00022741"/>
    </source>
</evidence>
<dbReference type="PANTHER" id="PTHR24346">
    <property type="entry name" value="MAP/MICROTUBULE AFFINITY-REGULATING KINASE"/>
    <property type="match status" value="1"/>
</dbReference>
<gene>
    <name evidence="5" type="ORF">R2363_24270</name>
</gene>